<evidence type="ECO:0000256" key="9">
    <source>
        <dbReference type="ARBA" id="ARBA00030264"/>
    </source>
</evidence>
<dbReference type="Gene3D" id="3.20.20.70">
    <property type="entry name" value="Aldolase class I"/>
    <property type="match status" value="1"/>
</dbReference>
<comment type="subunit">
    <text evidence="3">Heterodimer of HisH and HisF.</text>
</comment>
<dbReference type="GO" id="GO:0000105">
    <property type="term" value="P:L-histidine biosynthetic process"/>
    <property type="evidence" value="ECO:0007669"/>
    <property type="project" value="UniProtKB-UniPathway"/>
</dbReference>
<dbReference type="EMBL" id="FQ312005">
    <property type="protein sequence ID" value="CBW25281.1"/>
    <property type="molecule type" value="Genomic_DNA"/>
</dbReference>
<comment type="function">
    <text evidence="8">IGPS catalyzes the conversion of PRFAR and glutamine to IGP, AICAR and glutamate. The HisF subunit catalyzes the cyclization activity that produces IGP and AICAR from PRFAR using the ammonia provided by the HisH subunit.</text>
</comment>
<sequence length="262" mass="29299">MMLKTRLIPVLNIMNGLIVRSEDFITHQSMGNVVNQASRYNEWNVDELIYLDISREFSYDLGRDDHKISRYSNIEEIIQRIAKVCFMPLAFGGGIKKIEDVDLRIKNGADKVIINTKALEDSSFITTISNKYGSQAAIVSVDYRIIDGQAMVFDNFGSIPTNKKLVDWCREIESYGAGEVFINSIDRDGKANGYDIENIAEVVDALKIPVIACGGAGIVDDFLELAEDTNVSAIAAGNIFHFTENAYPRAKKFLKREGINVR</sequence>
<evidence type="ECO:0000256" key="8">
    <source>
        <dbReference type="ARBA" id="ARBA00025475"/>
    </source>
</evidence>
<dbReference type="PANTHER" id="PTHR21235:SF2">
    <property type="entry name" value="IMIDAZOLE GLYCEROL PHOSPHATE SYNTHASE HISHF"/>
    <property type="match status" value="1"/>
</dbReference>
<dbReference type="HOGENOM" id="CLU_048577_4_0_7"/>
<evidence type="ECO:0000256" key="1">
    <source>
        <dbReference type="ARBA" id="ARBA00005091"/>
    </source>
</evidence>
<organism evidence="12 13">
    <name type="scientific">Halobacteriovorax marinus (strain ATCC BAA-682 / DSM 15412 / SJ)</name>
    <name type="common">Bacteriovorax marinus</name>
    <dbReference type="NCBI Taxonomy" id="862908"/>
    <lineage>
        <taxon>Bacteria</taxon>
        <taxon>Pseudomonadati</taxon>
        <taxon>Bdellovibrionota</taxon>
        <taxon>Bacteriovoracia</taxon>
        <taxon>Bacteriovoracales</taxon>
        <taxon>Halobacteriovoraceae</taxon>
        <taxon>Halobacteriovorax</taxon>
    </lineage>
</organism>
<proteinExistence type="inferred from homology"/>
<keyword evidence="5 11" id="KW-0028">Amino-acid biosynthesis</keyword>
<evidence type="ECO:0000256" key="11">
    <source>
        <dbReference type="RuleBase" id="RU003657"/>
    </source>
</evidence>
<evidence type="ECO:0000256" key="5">
    <source>
        <dbReference type="ARBA" id="ARBA00022605"/>
    </source>
</evidence>
<name>E1X3U1_HALMS</name>
<dbReference type="STRING" id="862908.BMS_0361"/>
<dbReference type="CDD" id="cd04731">
    <property type="entry name" value="HisF"/>
    <property type="match status" value="1"/>
</dbReference>
<dbReference type="InterPro" id="IPR004651">
    <property type="entry name" value="HisF"/>
</dbReference>
<evidence type="ECO:0000256" key="3">
    <source>
        <dbReference type="ARBA" id="ARBA00011152"/>
    </source>
</evidence>
<dbReference type="InterPro" id="IPR013785">
    <property type="entry name" value="Aldolase_TIM"/>
</dbReference>
<dbReference type="KEGG" id="bmx:BMS_0361"/>
<evidence type="ECO:0000256" key="7">
    <source>
        <dbReference type="ARBA" id="ARBA00023239"/>
    </source>
</evidence>
<dbReference type="AlphaFoldDB" id="E1X3U1"/>
<dbReference type="InterPro" id="IPR006062">
    <property type="entry name" value="His_biosynth"/>
</dbReference>
<evidence type="ECO:0000256" key="6">
    <source>
        <dbReference type="ARBA" id="ARBA00023102"/>
    </source>
</evidence>
<dbReference type="InterPro" id="IPR050064">
    <property type="entry name" value="IGPS_HisA/HisF"/>
</dbReference>
<dbReference type="GO" id="GO:0016829">
    <property type="term" value="F:lyase activity"/>
    <property type="evidence" value="ECO:0007669"/>
    <property type="project" value="UniProtKB-KW"/>
</dbReference>
<reference evidence="13" key="1">
    <citation type="journal article" date="2013" name="ISME J.">
        <title>A small predatory core genome in the divergent marine Bacteriovorax marinus SJ and the terrestrial Bdellovibrio bacteriovorus.</title>
        <authorList>
            <person name="Crossman L.C."/>
            <person name="Chen H."/>
            <person name="Cerdeno-Tarraga A.M."/>
            <person name="Brooks K."/>
            <person name="Quail M.A."/>
            <person name="Pineiro S.A."/>
            <person name="Hobley L."/>
            <person name="Sockett R.E."/>
            <person name="Bentley S.D."/>
            <person name="Parkhill J."/>
            <person name="Williams H.N."/>
            <person name="Stine O.C."/>
        </authorList>
    </citation>
    <scope>NUCLEOTIDE SEQUENCE [LARGE SCALE GENOMIC DNA]</scope>
    <source>
        <strain evidence="13">ATCC BAA-682 / DSM 15412 / SJ</strain>
    </source>
</reference>
<keyword evidence="7" id="KW-0456">Lyase</keyword>
<comment type="catalytic activity">
    <reaction evidence="10">
        <text>5-[(5-phospho-1-deoxy-D-ribulos-1-ylimino)methylamino]-1-(5-phospho-beta-D-ribosyl)imidazole-4-carboxamide + L-glutamine = D-erythro-1-(imidazol-4-yl)glycerol 3-phosphate + 5-amino-1-(5-phospho-beta-D-ribosyl)imidazole-4-carboxamide + L-glutamate + H(+)</text>
        <dbReference type="Rhea" id="RHEA:24793"/>
        <dbReference type="ChEBI" id="CHEBI:15378"/>
        <dbReference type="ChEBI" id="CHEBI:29985"/>
        <dbReference type="ChEBI" id="CHEBI:58278"/>
        <dbReference type="ChEBI" id="CHEBI:58359"/>
        <dbReference type="ChEBI" id="CHEBI:58475"/>
        <dbReference type="ChEBI" id="CHEBI:58525"/>
        <dbReference type="EC" id="4.3.2.10"/>
    </reaction>
</comment>
<dbReference type="PANTHER" id="PTHR21235">
    <property type="entry name" value="IMIDAZOLE GLYCEROL PHOSPHATE SYNTHASE SUBUNIT HISF/H IGP SYNTHASE SUBUNIT HISF/H"/>
    <property type="match status" value="1"/>
</dbReference>
<dbReference type="Proteomes" id="UP000008963">
    <property type="component" value="Chromosome"/>
</dbReference>
<comment type="pathway">
    <text evidence="1">Amino-acid biosynthesis; L-histidine biosynthesis; L-histidine from 5-phospho-alpha-D-ribose 1-diphosphate: step 5/9.</text>
</comment>
<keyword evidence="6 11" id="KW-0368">Histidine biosynthesis</keyword>
<accession>E1X3U1</accession>
<protein>
    <recommendedName>
        <fullName evidence="4">imidazole glycerol-phosphate synthase</fullName>
        <ecNumber evidence="4">4.3.2.10</ecNumber>
    </recommendedName>
    <alternativeName>
        <fullName evidence="9">IGP synthase cyclase subunit</fullName>
    </alternativeName>
</protein>
<keyword evidence="13" id="KW-1185">Reference proteome</keyword>
<dbReference type="GO" id="GO:0000107">
    <property type="term" value="F:imidazoleglycerol-phosphate synthase activity"/>
    <property type="evidence" value="ECO:0007669"/>
    <property type="project" value="InterPro"/>
</dbReference>
<comment type="similarity">
    <text evidence="2 11">Belongs to the HisA/HisF family.</text>
</comment>
<gene>
    <name evidence="12" type="primary">hisF</name>
    <name evidence="12" type="ordered locus">BMS_0361</name>
</gene>
<dbReference type="eggNOG" id="COG0107">
    <property type="taxonomic scope" value="Bacteria"/>
</dbReference>
<dbReference type="InterPro" id="IPR011060">
    <property type="entry name" value="RibuloseP-bd_barrel"/>
</dbReference>
<dbReference type="EC" id="4.3.2.10" evidence="4"/>
<dbReference type="Pfam" id="PF00977">
    <property type="entry name" value="His_biosynth"/>
    <property type="match status" value="1"/>
</dbReference>
<evidence type="ECO:0000313" key="12">
    <source>
        <dbReference type="EMBL" id="CBW25281.1"/>
    </source>
</evidence>
<evidence type="ECO:0000256" key="10">
    <source>
        <dbReference type="ARBA" id="ARBA00047838"/>
    </source>
</evidence>
<evidence type="ECO:0000256" key="2">
    <source>
        <dbReference type="ARBA" id="ARBA00009667"/>
    </source>
</evidence>
<evidence type="ECO:0000313" key="13">
    <source>
        <dbReference type="Proteomes" id="UP000008963"/>
    </source>
</evidence>
<evidence type="ECO:0000256" key="4">
    <source>
        <dbReference type="ARBA" id="ARBA00012809"/>
    </source>
</evidence>
<dbReference type="PATRIC" id="fig|862908.3.peg.346"/>
<dbReference type="UniPathway" id="UPA00031">
    <property type="reaction ID" value="UER00010"/>
</dbReference>
<dbReference type="SUPFAM" id="SSF51366">
    <property type="entry name" value="Ribulose-phoshate binding barrel"/>
    <property type="match status" value="1"/>
</dbReference>